<organism evidence="2">
    <name type="scientific">Symploca sp. SIO1C4</name>
    <dbReference type="NCBI Taxonomy" id="2607765"/>
    <lineage>
        <taxon>Bacteria</taxon>
        <taxon>Bacillati</taxon>
        <taxon>Cyanobacteriota</taxon>
        <taxon>Cyanophyceae</taxon>
        <taxon>Coleofasciculales</taxon>
        <taxon>Coleofasciculaceae</taxon>
        <taxon>Symploca</taxon>
    </lineage>
</organism>
<keyword evidence="1" id="KW-0472">Membrane</keyword>
<name>A0A6B3N862_9CYAN</name>
<keyword evidence="1" id="KW-0812">Transmembrane</keyword>
<dbReference type="AlphaFoldDB" id="A0A6B3N862"/>
<gene>
    <name evidence="2" type="ORF">F6J89_19850</name>
</gene>
<accession>A0A6B3N862</accession>
<dbReference type="EMBL" id="JAAHFQ010000433">
    <property type="protein sequence ID" value="NER29806.1"/>
    <property type="molecule type" value="Genomic_DNA"/>
</dbReference>
<evidence type="ECO:0000256" key="1">
    <source>
        <dbReference type="SAM" id="Phobius"/>
    </source>
</evidence>
<evidence type="ECO:0000313" key="2">
    <source>
        <dbReference type="EMBL" id="NER29806.1"/>
    </source>
</evidence>
<keyword evidence="1" id="KW-1133">Transmembrane helix</keyword>
<protein>
    <submittedName>
        <fullName evidence="2">Uncharacterized protein</fullName>
    </submittedName>
</protein>
<reference evidence="2" key="1">
    <citation type="submission" date="2019-11" db="EMBL/GenBank/DDBJ databases">
        <title>Genomic insights into an expanded diversity of filamentous marine cyanobacteria reveals the extraordinary biosynthetic potential of Moorea and Okeania.</title>
        <authorList>
            <person name="Ferreira Leao T."/>
            <person name="Wang M."/>
            <person name="Moss N."/>
            <person name="Da Silva R."/>
            <person name="Sanders J."/>
            <person name="Nurk S."/>
            <person name="Gurevich A."/>
            <person name="Humphrey G."/>
            <person name="Reher R."/>
            <person name="Zhu Q."/>
            <person name="Belda-Ferre P."/>
            <person name="Glukhov E."/>
            <person name="Rex R."/>
            <person name="Dorrestein P.C."/>
            <person name="Knight R."/>
            <person name="Pevzner P."/>
            <person name="Gerwick W.H."/>
            <person name="Gerwick L."/>
        </authorList>
    </citation>
    <scope>NUCLEOTIDE SEQUENCE</scope>
    <source>
        <strain evidence="2">SIO1C4</strain>
    </source>
</reference>
<comment type="caution">
    <text evidence="2">The sequence shown here is derived from an EMBL/GenBank/DDBJ whole genome shotgun (WGS) entry which is preliminary data.</text>
</comment>
<feature type="transmembrane region" description="Helical" evidence="1">
    <location>
        <begin position="6"/>
        <end position="26"/>
    </location>
</feature>
<sequence>MFSASGIFAIKMIFFSIITPALYFVLINMELNDHKSNLSLGIDLGAFFSELDPYGCVNSPDNLGCKLNRPIDEKRREQKKTN</sequence>
<proteinExistence type="predicted"/>